<reference evidence="4 5" key="1">
    <citation type="submission" date="2020-11" db="EMBL/GenBank/DDBJ databases">
        <authorList>
            <person name="Kim M.K."/>
        </authorList>
    </citation>
    <scope>NUCLEOTIDE SEQUENCE [LARGE SCALE GENOMIC DNA]</scope>
    <source>
        <strain evidence="4 5">BT439</strain>
    </source>
</reference>
<dbReference type="InterPro" id="IPR014001">
    <property type="entry name" value="Helicase_ATP-bd"/>
</dbReference>
<dbReference type="PROSITE" id="PS51192">
    <property type="entry name" value="HELICASE_ATP_BIND_1"/>
    <property type="match status" value="1"/>
</dbReference>
<dbReference type="Pfam" id="PF00176">
    <property type="entry name" value="SNF2-rel_dom"/>
    <property type="match status" value="1"/>
</dbReference>
<dbReference type="SUPFAM" id="SSF52540">
    <property type="entry name" value="P-loop containing nucleoside triphosphate hydrolases"/>
    <property type="match status" value="2"/>
</dbReference>
<organism evidence="4 5">
    <name type="scientific">Hymenobacter properus</name>
    <dbReference type="NCBI Taxonomy" id="2791026"/>
    <lineage>
        <taxon>Bacteria</taxon>
        <taxon>Pseudomonadati</taxon>
        <taxon>Bacteroidota</taxon>
        <taxon>Cytophagia</taxon>
        <taxon>Cytophagales</taxon>
        <taxon>Hymenobacteraceae</taxon>
        <taxon>Hymenobacter</taxon>
    </lineage>
</organism>
<name>A0A931FGT9_9BACT</name>
<dbReference type="EMBL" id="JADQDP010000001">
    <property type="protein sequence ID" value="MBF9140307.1"/>
    <property type="molecule type" value="Genomic_DNA"/>
</dbReference>
<evidence type="ECO:0000256" key="1">
    <source>
        <dbReference type="SAM" id="MobiDB-lite"/>
    </source>
</evidence>
<dbReference type="RefSeq" id="WP_196284668.1">
    <property type="nucleotide sequence ID" value="NZ_JADQDP010000001.1"/>
</dbReference>
<dbReference type="SMART" id="SM00487">
    <property type="entry name" value="DEXDc"/>
    <property type="match status" value="1"/>
</dbReference>
<evidence type="ECO:0000313" key="4">
    <source>
        <dbReference type="EMBL" id="MBF9140307.1"/>
    </source>
</evidence>
<feature type="domain" description="Helicase C-terminal" evidence="3">
    <location>
        <begin position="676"/>
        <end position="834"/>
    </location>
</feature>
<evidence type="ECO:0000259" key="3">
    <source>
        <dbReference type="PROSITE" id="PS51194"/>
    </source>
</evidence>
<dbReference type="InterPro" id="IPR027417">
    <property type="entry name" value="P-loop_NTPase"/>
</dbReference>
<dbReference type="AlphaFoldDB" id="A0A931FGT9"/>
<proteinExistence type="predicted"/>
<gene>
    <name evidence="4" type="ORF">I2I01_01590</name>
</gene>
<feature type="domain" description="Helicase ATP-binding" evidence="2">
    <location>
        <begin position="279"/>
        <end position="429"/>
    </location>
</feature>
<feature type="region of interest" description="Disordered" evidence="1">
    <location>
        <begin position="1"/>
        <end position="28"/>
    </location>
</feature>
<comment type="caution">
    <text evidence="4">The sequence shown here is derived from an EMBL/GenBank/DDBJ whole genome shotgun (WGS) entry which is preliminary data.</text>
</comment>
<dbReference type="Proteomes" id="UP000645610">
    <property type="component" value="Unassembled WGS sequence"/>
</dbReference>
<dbReference type="InterPro" id="IPR000330">
    <property type="entry name" value="SNF2_N"/>
</dbReference>
<evidence type="ECO:0008006" key="6">
    <source>
        <dbReference type="Google" id="ProtNLM"/>
    </source>
</evidence>
<dbReference type="PANTHER" id="PTHR10799">
    <property type="entry name" value="SNF2/RAD54 HELICASE FAMILY"/>
    <property type="match status" value="1"/>
</dbReference>
<dbReference type="Gene3D" id="3.40.50.300">
    <property type="entry name" value="P-loop containing nucleotide triphosphate hydrolases"/>
    <property type="match status" value="1"/>
</dbReference>
<dbReference type="InterPro" id="IPR038718">
    <property type="entry name" value="SNF2-like_sf"/>
</dbReference>
<dbReference type="CDD" id="cd09117">
    <property type="entry name" value="PLDc_Bfil_DEXD_like"/>
    <property type="match status" value="1"/>
</dbReference>
<protein>
    <recommendedName>
        <fullName evidence="6">Helicase</fullName>
    </recommendedName>
</protein>
<dbReference type="InterPro" id="IPR001650">
    <property type="entry name" value="Helicase_C-like"/>
</dbReference>
<dbReference type="PROSITE" id="PS51194">
    <property type="entry name" value="HELICASE_CTER"/>
    <property type="match status" value="1"/>
</dbReference>
<dbReference type="GO" id="GO:0005524">
    <property type="term" value="F:ATP binding"/>
    <property type="evidence" value="ECO:0007669"/>
    <property type="project" value="InterPro"/>
</dbReference>
<dbReference type="Gene3D" id="3.40.50.10810">
    <property type="entry name" value="Tandem AAA-ATPase domain"/>
    <property type="match status" value="1"/>
</dbReference>
<dbReference type="Pfam" id="PF00271">
    <property type="entry name" value="Helicase_C"/>
    <property type="match status" value="1"/>
</dbReference>
<accession>A0A931FGT9</accession>
<keyword evidence="5" id="KW-1185">Reference proteome</keyword>
<evidence type="ECO:0000259" key="2">
    <source>
        <dbReference type="PROSITE" id="PS51192"/>
    </source>
</evidence>
<feature type="compositionally biased region" description="Basic residues" evidence="1">
    <location>
        <begin position="1"/>
        <end position="10"/>
    </location>
</feature>
<sequence length="1129" mass="126850">MPFHHRRPKLPKLQPPAPALFTDSGESAMPTRMTWPDHSKFPVNYPPERRQVFPLLEADLRASPDFLAVTGFTSLSFIIELFGLIDLPEGHRVRLTLGFAPEGRARKNWPKVAVAQEIRNYWLERRFSIIQLGAVLRTAQLLREGRLQVRAADHLHAKIYIGAEHATVGSSNLSDNGTRYQPEANLRVARTSAHLHEREQYDDCKLAATNFWDSSTTYTPALLELLEKLIQPTSWQEALARAVAELRRGKWLAKIEQLLWEAKAIPLWPSQRDGLAQALLILHAQGNVLIADPTGSGKTRLISTLRLALMQQLIERGHGSRANVVVVSPPAVCEDWLTELRDVGMLSAYPVSMGKLSNPKQPSYLKARADLALADILIVDEAHRFIRATSNRSEALGAHAGQYAILATATPINQRPQDLLRLLELLDVDNLPDDQLAAYKRLWQSRFGTINRNMLGQLRDYVRQFLVRRTKRQLNENIALEPDAYRNRLGERCRFPLAVGEWYQVESSAEDLARIAQINQLATQLRGLLHLRRVRPPVYSLNTEAEIREYFTQQVRLASHLNEYLVRHRLRSSTPALLELIYGTAEAAEYNGGFQTTKKPTGNMIGRLRGVLQGEPGRLLPRINAVFNPKWFPEQQWLWDRDAYVQACEDEMATYEAIGTLARQLQPSREHSKARLLYGLLATHPLVLAFDQRLITLDYLRHLIDQADRPSVTAYVVSGHDKKAQAQLRSDFALGSAKKQTVALCSDAVAESINLQQASAIVLLDMPGVLRLAEQRQGRVERLDSPHTTINIFWPRDPELLQLNADQRLREVIGVAHALIGGNLDLPTEPEALVHSDEILGEEELFDALRPEAVAQREASQWAGLTDSFQLVRELVEGPTALVPPEVYAQVADLTAGALCRINLLASPTPWSFFALPGEASRPPRWVLWRPNAEPNFTTDLRTICTHLRETLRPDSVAVSVFDPAVQAHLQAQVILFRQAERALLPPRKARALKVMEFLIKHQVKSARAGSERANLLKQAEGLFGDISPTTSAASETVPDYDDLAHRCLNLLRPALQSLRERPRRPRQKRPLITLNSLRQEPETFPELSETTLTNLLAGVREIPAADYRVVACIVGIIVEATATDSVDE</sequence>
<evidence type="ECO:0000313" key="5">
    <source>
        <dbReference type="Proteomes" id="UP000645610"/>
    </source>
</evidence>